<reference evidence="1 2" key="1">
    <citation type="submission" date="2018-08" db="EMBL/GenBank/DDBJ databases">
        <authorList>
            <person name="Laetsch R D."/>
            <person name="Stevens L."/>
            <person name="Kumar S."/>
            <person name="Blaxter L. M."/>
        </authorList>
    </citation>
    <scope>NUCLEOTIDE SEQUENCE [LARGE SCALE GENOMIC DNA]</scope>
</reference>
<name>A0A3P6SIH8_LITSI</name>
<sequence length="69" mass="7941">MIDFLPNSPTLRCLLFYTWLPHVLRRLRHLTTRESPLRSVDKQTSGIQAAGFPVGHNINLMIPSQDLTR</sequence>
<accession>A0A3P6SIH8</accession>
<organism evidence="1 2">
    <name type="scientific">Litomosoides sigmodontis</name>
    <name type="common">Filarial nematode worm</name>
    <dbReference type="NCBI Taxonomy" id="42156"/>
    <lineage>
        <taxon>Eukaryota</taxon>
        <taxon>Metazoa</taxon>
        <taxon>Ecdysozoa</taxon>
        <taxon>Nematoda</taxon>
        <taxon>Chromadorea</taxon>
        <taxon>Rhabditida</taxon>
        <taxon>Spirurina</taxon>
        <taxon>Spiruromorpha</taxon>
        <taxon>Filarioidea</taxon>
        <taxon>Onchocercidae</taxon>
        <taxon>Litomosoides</taxon>
    </lineage>
</organism>
<dbReference type="AlphaFoldDB" id="A0A3P6SIH8"/>
<proteinExistence type="predicted"/>
<keyword evidence="2" id="KW-1185">Reference proteome</keyword>
<dbReference type="EMBL" id="UYRX01000118">
    <property type="protein sequence ID" value="VDK74626.1"/>
    <property type="molecule type" value="Genomic_DNA"/>
</dbReference>
<protein>
    <submittedName>
        <fullName evidence="1">Uncharacterized protein</fullName>
    </submittedName>
</protein>
<gene>
    <name evidence="1" type="ORF">NLS_LOCUS2551</name>
</gene>
<dbReference type="Proteomes" id="UP000277928">
    <property type="component" value="Unassembled WGS sequence"/>
</dbReference>
<evidence type="ECO:0000313" key="2">
    <source>
        <dbReference type="Proteomes" id="UP000277928"/>
    </source>
</evidence>
<evidence type="ECO:0000313" key="1">
    <source>
        <dbReference type="EMBL" id="VDK74626.1"/>
    </source>
</evidence>